<proteinExistence type="predicted"/>
<dbReference type="Gene3D" id="1.20.1050.80">
    <property type="entry name" value="VPS9 domain"/>
    <property type="match status" value="1"/>
</dbReference>
<feature type="domain" description="VPS9" evidence="2">
    <location>
        <begin position="107"/>
        <end position="259"/>
    </location>
</feature>
<dbReference type="Proteomes" id="UP001497392">
    <property type="component" value="Unassembled WGS sequence"/>
</dbReference>
<sequence length="372" mass="39777">MCFENASSCEAYLITLPQGTATVKRAEALAEAMLGCQPTDEAYHDWAADSVLDVRIQLEHCLQNASAPAKSAVKGSGQARKTSLALESLLVSILHSSVMDSLADAHAGADDALYRQTREHHEAGSQMLSSSLAQLSGAGKSLVGMDLSGASAQLRRMDGECRCPLEMLRCVNEADRCLTESVSRLRQSARSEDAVSADDLLSTTIAAIVVAQPQHLISCLEYLKLFHGTGDWSGKTGFQVATLEAAAAYLEQINPACSPLSTAGAKPRHSQEFVRALLEDDEPLTFASSTRLQSTPVQIPSRHEGVSPDNLRYGHAVSLRELIGEELMQRAASIQRAASLQREASLRRTASGALASDPSQQAQDAKIAGYVQ</sequence>
<dbReference type="InterPro" id="IPR051248">
    <property type="entry name" value="UPF0507/Ank_repeat_27"/>
</dbReference>
<dbReference type="SUPFAM" id="SSF109993">
    <property type="entry name" value="VPS9 domain"/>
    <property type="match status" value="1"/>
</dbReference>
<evidence type="ECO:0000313" key="4">
    <source>
        <dbReference type="Proteomes" id="UP001497392"/>
    </source>
</evidence>
<gene>
    <name evidence="3" type="primary">g6891</name>
    <name evidence="3" type="ORF">VP750_LOCUS5898</name>
</gene>
<evidence type="ECO:0000259" key="2">
    <source>
        <dbReference type="PROSITE" id="PS51205"/>
    </source>
</evidence>
<dbReference type="InterPro" id="IPR037191">
    <property type="entry name" value="VPS9_dom_sf"/>
</dbReference>
<evidence type="ECO:0000256" key="1">
    <source>
        <dbReference type="SAM" id="MobiDB-lite"/>
    </source>
</evidence>
<name>A0ABP1FZ11_9CHLO</name>
<dbReference type="PANTHER" id="PTHR24170:SF1">
    <property type="entry name" value="DOMAIN PROTEIN, PUTATIVE (AFU_ORTHOLOGUE AFUA_1G09870)-RELATED"/>
    <property type="match status" value="1"/>
</dbReference>
<dbReference type="PANTHER" id="PTHR24170">
    <property type="entry name" value="ANKYRIN REPEAT DOMAIN-CONTAINING PROTEIN 27"/>
    <property type="match status" value="1"/>
</dbReference>
<dbReference type="InterPro" id="IPR003123">
    <property type="entry name" value="VPS9"/>
</dbReference>
<evidence type="ECO:0000313" key="3">
    <source>
        <dbReference type="EMBL" id="CAL5224239.1"/>
    </source>
</evidence>
<keyword evidence="4" id="KW-1185">Reference proteome</keyword>
<dbReference type="Pfam" id="PF02204">
    <property type="entry name" value="VPS9"/>
    <property type="match status" value="1"/>
</dbReference>
<comment type="caution">
    <text evidence="3">The sequence shown here is derived from an EMBL/GenBank/DDBJ whole genome shotgun (WGS) entry which is preliminary data.</text>
</comment>
<accession>A0ABP1FZ11</accession>
<dbReference type="EMBL" id="CAXHTA020000010">
    <property type="protein sequence ID" value="CAL5224239.1"/>
    <property type="molecule type" value="Genomic_DNA"/>
</dbReference>
<reference evidence="3 4" key="1">
    <citation type="submission" date="2024-06" db="EMBL/GenBank/DDBJ databases">
        <authorList>
            <person name="Kraege A."/>
            <person name="Thomma B."/>
        </authorList>
    </citation>
    <scope>NUCLEOTIDE SEQUENCE [LARGE SCALE GENOMIC DNA]</scope>
</reference>
<protein>
    <submittedName>
        <fullName evidence="3">G6891 protein</fullName>
    </submittedName>
</protein>
<dbReference type="PROSITE" id="PS51205">
    <property type="entry name" value="VPS9"/>
    <property type="match status" value="1"/>
</dbReference>
<organism evidence="3 4">
    <name type="scientific">Coccomyxa viridis</name>
    <dbReference type="NCBI Taxonomy" id="1274662"/>
    <lineage>
        <taxon>Eukaryota</taxon>
        <taxon>Viridiplantae</taxon>
        <taxon>Chlorophyta</taxon>
        <taxon>core chlorophytes</taxon>
        <taxon>Trebouxiophyceae</taxon>
        <taxon>Trebouxiophyceae incertae sedis</taxon>
        <taxon>Coccomyxaceae</taxon>
        <taxon>Coccomyxa</taxon>
    </lineage>
</organism>
<feature type="region of interest" description="Disordered" evidence="1">
    <location>
        <begin position="349"/>
        <end position="372"/>
    </location>
</feature>